<proteinExistence type="predicted"/>
<dbReference type="PANTHER" id="PTHR42985:SF40">
    <property type="entry name" value="LD47995P-RELATED"/>
    <property type="match status" value="1"/>
</dbReference>
<dbReference type="InterPro" id="IPR038377">
    <property type="entry name" value="Na/Glc_symporter_sf"/>
</dbReference>
<evidence type="ECO:0000256" key="6">
    <source>
        <dbReference type="ARBA" id="ARBA00023201"/>
    </source>
</evidence>
<name>A0ABQ9F1Y2_TEGGR</name>
<keyword evidence="2" id="KW-0813">Transport</keyword>
<feature type="transmembrane region" description="Helical" evidence="7">
    <location>
        <begin position="56"/>
        <end position="76"/>
    </location>
</feature>
<keyword evidence="6" id="KW-0739">Sodium transport</keyword>
<keyword evidence="7" id="KW-0472">Membrane</keyword>
<keyword evidence="7" id="KW-1133">Transmembrane helix</keyword>
<protein>
    <submittedName>
        <fullName evidence="8">Uncharacterized protein</fullName>
    </submittedName>
</protein>
<gene>
    <name evidence="8" type="ORF">KUTeg_010764</name>
</gene>
<evidence type="ECO:0000313" key="8">
    <source>
        <dbReference type="EMBL" id="KAJ8311409.1"/>
    </source>
</evidence>
<dbReference type="EMBL" id="JARBDR010000496">
    <property type="protein sequence ID" value="KAJ8311409.1"/>
    <property type="molecule type" value="Genomic_DNA"/>
</dbReference>
<dbReference type="Proteomes" id="UP001217089">
    <property type="component" value="Unassembled WGS sequence"/>
</dbReference>
<evidence type="ECO:0000313" key="9">
    <source>
        <dbReference type="Proteomes" id="UP001217089"/>
    </source>
</evidence>
<evidence type="ECO:0000256" key="7">
    <source>
        <dbReference type="SAM" id="Phobius"/>
    </source>
</evidence>
<sequence>MKLNIYTILVAFSTISSNLNALCAQTWEDILKPFLNHKSENFKSWVTRIIGKVQKFNFMLVDILDVHLYFFVYVFASLKKTVLIYGTLGVAITFLVRNGAIVGSLASYAIIMWLNVAQYSLIPAPNTNRFPSDNCSVDSLNSSFISTSTSSILTNLTTTMATTGHREL</sequence>
<evidence type="ECO:0000256" key="5">
    <source>
        <dbReference type="ARBA" id="ARBA00023065"/>
    </source>
</evidence>
<dbReference type="Gene3D" id="1.20.1730.10">
    <property type="entry name" value="Sodium/glucose cotransporter"/>
    <property type="match status" value="1"/>
</dbReference>
<comment type="subcellular location">
    <subcellularLocation>
        <location evidence="1">Cell membrane</location>
        <topology evidence="1">Multi-pass membrane protein</topology>
    </subcellularLocation>
</comment>
<organism evidence="8 9">
    <name type="scientific">Tegillarca granosa</name>
    <name type="common">Malaysian cockle</name>
    <name type="synonym">Anadara granosa</name>
    <dbReference type="NCBI Taxonomy" id="220873"/>
    <lineage>
        <taxon>Eukaryota</taxon>
        <taxon>Metazoa</taxon>
        <taxon>Spiralia</taxon>
        <taxon>Lophotrochozoa</taxon>
        <taxon>Mollusca</taxon>
        <taxon>Bivalvia</taxon>
        <taxon>Autobranchia</taxon>
        <taxon>Pteriomorphia</taxon>
        <taxon>Arcoida</taxon>
        <taxon>Arcoidea</taxon>
        <taxon>Arcidae</taxon>
        <taxon>Tegillarca</taxon>
    </lineage>
</organism>
<comment type="caution">
    <text evidence="8">The sequence shown here is derived from an EMBL/GenBank/DDBJ whole genome shotgun (WGS) entry which is preliminary data.</text>
</comment>
<keyword evidence="3" id="KW-1003">Cell membrane</keyword>
<keyword evidence="4" id="KW-0915">Sodium</keyword>
<evidence type="ECO:0000256" key="2">
    <source>
        <dbReference type="ARBA" id="ARBA00022448"/>
    </source>
</evidence>
<evidence type="ECO:0000256" key="4">
    <source>
        <dbReference type="ARBA" id="ARBA00023053"/>
    </source>
</evidence>
<keyword evidence="9" id="KW-1185">Reference proteome</keyword>
<dbReference type="PANTHER" id="PTHR42985">
    <property type="entry name" value="SODIUM-COUPLED MONOCARBOXYLATE TRANSPORTER"/>
    <property type="match status" value="1"/>
</dbReference>
<feature type="transmembrane region" description="Helical" evidence="7">
    <location>
        <begin position="82"/>
        <end position="111"/>
    </location>
</feature>
<evidence type="ECO:0000256" key="3">
    <source>
        <dbReference type="ARBA" id="ARBA00022475"/>
    </source>
</evidence>
<keyword evidence="7" id="KW-0812">Transmembrane</keyword>
<evidence type="ECO:0000256" key="1">
    <source>
        <dbReference type="ARBA" id="ARBA00004651"/>
    </source>
</evidence>
<accession>A0ABQ9F1Y2</accession>
<dbReference type="InterPro" id="IPR051163">
    <property type="entry name" value="Sodium:Solute_Symporter_SSF"/>
</dbReference>
<reference evidence="8 9" key="1">
    <citation type="submission" date="2022-12" db="EMBL/GenBank/DDBJ databases">
        <title>Chromosome-level genome of Tegillarca granosa.</title>
        <authorList>
            <person name="Kim J."/>
        </authorList>
    </citation>
    <scope>NUCLEOTIDE SEQUENCE [LARGE SCALE GENOMIC DNA]</scope>
    <source>
        <strain evidence="8">Teg-2019</strain>
        <tissue evidence="8">Adductor muscle</tissue>
    </source>
</reference>
<keyword evidence="5" id="KW-0406">Ion transport</keyword>